<comment type="caution">
    <text evidence="1">The sequence shown here is derived from an EMBL/GenBank/DDBJ whole genome shotgun (WGS) entry which is preliminary data.</text>
</comment>
<proteinExistence type="predicted"/>
<dbReference type="EMBL" id="JAIWYP010000007">
    <property type="protein sequence ID" value="KAH3793978.1"/>
    <property type="molecule type" value="Genomic_DNA"/>
</dbReference>
<evidence type="ECO:0000313" key="2">
    <source>
        <dbReference type="Proteomes" id="UP000828390"/>
    </source>
</evidence>
<organism evidence="1 2">
    <name type="scientific">Dreissena polymorpha</name>
    <name type="common">Zebra mussel</name>
    <name type="synonym">Mytilus polymorpha</name>
    <dbReference type="NCBI Taxonomy" id="45954"/>
    <lineage>
        <taxon>Eukaryota</taxon>
        <taxon>Metazoa</taxon>
        <taxon>Spiralia</taxon>
        <taxon>Lophotrochozoa</taxon>
        <taxon>Mollusca</taxon>
        <taxon>Bivalvia</taxon>
        <taxon>Autobranchia</taxon>
        <taxon>Heteroconchia</taxon>
        <taxon>Euheterodonta</taxon>
        <taxon>Imparidentia</taxon>
        <taxon>Neoheterodontei</taxon>
        <taxon>Myida</taxon>
        <taxon>Dreissenoidea</taxon>
        <taxon>Dreissenidae</taxon>
        <taxon>Dreissena</taxon>
    </lineage>
</organism>
<keyword evidence="2" id="KW-1185">Reference proteome</keyword>
<reference evidence="1" key="2">
    <citation type="submission" date="2020-11" db="EMBL/GenBank/DDBJ databases">
        <authorList>
            <person name="McCartney M.A."/>
            <person name="Auch B."/>
            <person name="Kono T."/>
            <person name="Mallez S."/>
            <person name="Becker A."/>
            <person name="Gohl D.M."/>
            <person name="Silverstein K.A.T."/>
            <person name="Koren S."/>
            <person name="Bechman K.B."/>
            <person name="Herman A."/>
            <person name="Abrahante J.E."/>
            <person name="Garbe J."/>
        </authorList>
    </citation>
    <scope>NUCLEOTIDE SEQUENCE</scope>
    <source>
        <strain evidence="1">Duluth1</strain>
        <tissue evidence="1">Whole animal</tissue>
    </source>
</reference>
<dbReference type="AlphaFoldDB" id="A0A9D4FAN7"/>
<accession>A0A9D4FAN7</accession>
<reference evidence="1" key="1">
    <citation type="journal article" date="2019" name="bioRxiv">
        <title>The Genome of the Zebra Mussel, Dreissena polymorpha: A Resource for Invasive Species Research.</title>
        <authorList>
            <person name="McCartney M.A."/>
            <person name="Auch B."/>
            <person name="Kono T."/>
            <person name="Mallez S."/>
            <person name="Zhang Y."/>
            <person name="Obille A."/>
            <person name="Becker A."/>
            <person name="Abrahante J.E."/>
            <person name="Garbe J."/>
            <person name="Badalamenti J.P."/>
            <person name="Herman A."/>
            <person name="Mangelson H."/>
            <person name="Liachko I."/>
            <person name="Sullivan S."/>
            <person name="Sone E.D."/>
            <person name="Koren S."/>
            <person name="Silverstein K.A.T."/>
            <person name="Beckman K.B."/>
            <person name="Gohl D.M."/>
        </authorList>
    </citation>
    <scope>NUCLEOTIDE SEQUENCE</scope>
    <source>
        <strain evidence="1">Duluth1</strain>
        <tissue evidence="1">Whole animal</tissue>
    </source>
</reference>
<evidence type="ECO:0000313" key="1">
    <source>
        <dbReference type="EMBL" id="KAH3793978.1"/>
    </source>
</evidence>
<protein>
    <submittedName>
        <fullName evidence="1">Uncharacterized protein</fullName>
    </submittedName>
</protein>
<dbReference type="Proteomes" id="UP000828390">
    <property type="component" value="Unassembled WGS sequence"/>
</dbReference>
<sequence>MLTFGLTPPYTNQHPALQTQRVWRVGRGSFVRILNVTLDCDEVYDIYETLDLEGNDSNYDETKAATKTNIFRQIHTRNSRNSNFETDAAAR</sequence>
<gene>
    <name evidence="1" type="ORF">DPMN_147506</name>
</gene>
<name>A0A9D4FAN7_DREPO</name>